<gene>
    <name evidence="1" type="ORF">FHT02_000640</name>
</gene>
<evidence type="ECO:0000313" key="1">
    <source>
        <dbReference type="EMBL" id="MBB5709434.1"/>
    </source>
</evidence>
<reference evidence="1 2" key="1">
    <citation type="submission" date="2020-08" db="EMBL/GenBank/DDBJ databases">
        <title>Genomic Encyclopedia of Type Strains, Phase IV (KMG-IV): sequencing the most valuable type-strain genomes for metagenomic binning, comparative biology and taxonomic classification.</title>
        <authorList>
            <person name="Goeker M."/>
        </authorList>
    </citation>
    <scope>NUCLEOTIDE SEQUENCE [LARGE SCALE GENOMIC DNA]</scope>
    <source>
        <strain evidence="1 2">DSM 26736</strain>
    </source>
</reference>
<accession>A0A840Y9B7</accession>
<dbReference type="Proteomes" id="UP000527143">
    <property type="component" value="Unassembled WGS sequence"/>
</dbReference>
<name>A0A840Y9B7_9SPHN</name>
<proteinExistence type="predicted"/>
<evidence type="ECO:0000313" key="2">
    <source>
        <dbReference type="Proteomes" id="UP000527143"/>
    </source>
</evidence>
<dbReference type="AlphaFoldDB" id="A0A840Y9B7"/>
<protein>
    <submittedName>
        <fullName evidence="1">Uncharacterized protein</fullName>
    </submittedName>
</protein>
<keyword evidence="2" id="KW-1185">Reference proteome</keyword>
<organism evidence="1 2">
    <name type="scientific">Sphingomonas xinjiangensis</name>
    <dbReference type="NCBI Taxonomy" id="643568"/>
    <lineage>
        <taxon>Bacteria</taxon>
        <taxon>Pseudomonadati</taxon>
        <taxon>Pseudomonadota</taxon>
        <taxon>Alphaproteobacteria</taxon>
        <taxon>Sphingomonadales</taxon>
        <taxon>Sphingomonadaceae</taxon>
        <taxon>Sphingomonas</taxon>
    </lineage>
</organism>
<comment type="caution">
    <text evidence="1">The sequence shown here is derived from an EMBL/GenBank/DDBJ whole genome shotgun (WGS) entry which is preliminary data.</text>
</comment>
<dbReference type="EMBL" id="JACIJF010000001">
    <property type="protein sequence ID" value="MBB5709434.1"/>
    <property type="molecule type" value="Genomic_DNA"/>
</dbReference>
<sequence length="176" mass="19683">MRMDEIKVPMDLDGPGCYVWRHDVADRAIWELTGNHGLHVLKVGYSTNVAFRADEGALGQPTLRSQGSYKPYVYASLPGWKPWRCAKWTEQETLKEQEGRLSEHLKAPTDEQRAAIYARVSPGITRIPAGTEIFLGSLADLAALFPYCALTGEWKRAVYGPIQNVEKVGLKVPRGR</sequence>